<feature type="non-terminal residue" evidence="2">
    <location>
        <position position="1"/>
    </location>
</feature>
<gene>
    <name evidence="2" type="ORF">GMARGA_LOCUS26963</name>
</gene>
<proteinExistence type="predicted"/>
<dbReference type="Proteomes" id="UP000789901">
    <property type="component" value="Unassembled WGS sequence"/>
</dbReference>
<evidence type="ECO:0000256" key="1">
    <source>
        <dbReference type="SAM" id="MobiDB-lite"/>
    </source>
</evidence>
<feature type="region of interest" description="Disordered" evidence="1">
    <location>
        <begin position="1"/>
        <end position="29"/>
    </location>
</feature>
<comment type="caution">
    <text evidence="2">The sequence shown here is derived from an EMBL/GenBank/DDBJ whole genome shotgun (WGS) entry which is preliminary data.</text>
</comment>
<name>A0ABN7W5R7_GIGMA</name>
<organism evidence="2 3">
    <name type="scientific">Gigaspora margarita</name>
    <dbReference type="NCBI Taxonomy" id="4874"/>
    <lineage>
        <taxon>Eukaryota</taxon>
        <taxon>Fungi</taxon>
        <taxon>Fungi incertae sedis</taxon>
        <taxon>Mucoromycota</taxon>
        <taxon>Glomeromycotina</taxon>
        <taxon>Glomeromycetes</taxon>
        <taxon>Diversisporales</taxon>
        <taxon>Gigasporaceae</taxon>
        <taxon>Gigaspora</taxon>
    </lineage>
</organism>
<dbReference type="EMBL" id="CAJVQB010032261">
    <property type="protein sequence ID" value="CAG8818073.1"/>
    <property type="molecule type" value="Genomic_DNA"/>
</dbReference>
<protein>
    <submittedName>
        <fullName evidence="2">31835_t:CDS:1</fullName>
    </submittedName>
</protein>
<accession>A0ABN7W5R7</accession>
<evidence type="ECO:0000313" key="2">
    <source>
        <dbReference type="EMBL" id="CAG8818073.1"/>
    </source>
</evidence>
<evidence type="ECO:0000313" key="3">
    <source>
        <dbReference type="Proteomes" id="UP000789901"/>
    </source>
</evidence>
<keyword evidence="3" id="KW-1185">Reference proteome</keyword>
<feature type="compositionally biased region" description="Basic and acidic residues" evidence="1">
    <location>
        <begin position="1"/>
        <end position="17"/>
    </location>
</feature>
<reference evidence="2 3" key="1">
    <citation type="submission" date="2021-06" db="EMBL/GenBank/DDBJ databases">
        <authorList>
            <person name="Kallberg Y."/>
            <person name="Tangrot J."/>
            <person name="Rosling A."/>
        </authorList>
    </citation>
    <scope>NUCLEOTIDE SEQUENCE [LARGE SCALE GENOMIC DNA]</scope>
    <source>
        <strain evidence="2 3">120-4 pot B 10/14</strain>
    </source>
</reference>
<sequence>NMEEYLLKDSFDNKDVDSDSSQGSDASIATEYQEEAFIFD</sequence>